<proteinExistence type="predicted"/>
<accession>A0AAW8PZJ5</accession>
<dbReference type="Proteomes" id="UP001253193">
    <property type="component" value="Unassembled WGS sequence"/>
</dbReference>
<dbReference type="EMBL" id="JAUHGG010000003">
    <property type="protein sequence ID" value="MDS1821446.1"/>
    <property type="molecule type" value="Genomic_DNA"/>
</dbReference>
<sequence>MGIQSSKSPYAKVLWAREVKAVCPHCNFNQNVFLGDPRVFGEEPVTHCEQCTDQFGVRVGSYVDPELITESLKPISTDPLAFQVGKYLDLPLSPEMHEENNGWWTVDTDNGSSIDESSDGGFEEGTARSIAKAANSFDLVVSTAIELFNISVKAAHGGTLSDDDLETLKESAKIINDAQEPI</sequence>
<evidence type="ECO:0000313" key="2">
    <source>
        <dbReference type="Proteomes" id="UP001253193"/>
    </source>
</evidence>
<comment type="caution">
    <text evidence="1">The sequence shown here is derived from an EMBL/GenBank/DDBJ whole genome shotgun (WGS) entry which is preliminary data.</text>
</comment>
<evidence type="ECO:0000313" key="1">
    <source>
        <dbReference type="EMBL" id="MDS1821446.1"/>
    </source>
</evidence>
<organism evidence="1 2">
    <name type="scientific">Vibrio parahaemolyticus</name>
    <dbReference type="NCBI Taxonomy" id="670"/>
    <lineage>
        <taxon>Bacteria</taxon>
        <taxon>Pseudomonadati</taxon>
        <taxon>Pseudomonadota</taxon>
        <taxon>Gammaproteobacteria</taxon>
        <taxon>Vibrionales</taxon>
        <taxon>Vibrionaceae</taxon>
        <taxon>Vibrio</taxon>
    </lineage>
</organism>
<gene>
    <name evidence="1" type="ORF">QX249_12310</name>
</gene>
<protein>
    <submittedName>
        <fullName evidence="1">Uncharacterized protein</fullName>
    </submittedName>
</protein>
<reference evidence="1" key="1">
    <citation type="submission" date="2023-06" db="EMBL/GenBank/DDBJ databases">
        <title>Genomic Diversity of Vibrio spp. and Metagenomic Analysis of Pathogens in Florida Gulf Coastal Waters Following Hurricane Ian.</title>
        <authorList>
            <person name="Brumfield K.D."/>
        </authorList>
    </citation>
    <scope>NUCLEOTIDE SEQUENCE</scope>
    <source>
        <strain evidence="1">WBS2B-138</strain>
    </source>
</reference>
<name>A0AAW8PZJ5_VIBPH</name>
<dbReference type="RefSeq" id="WP_311020335.1">
    <property type="nucleotide sequence ID" value="NZ_JAUHGG010000003.1"/>
</dbReference>
<dbReference type="AlphaFoldDB" id="A0AAW8PZJ5"/>